<evidence type="ECO:0000313" key="2">
    <source>
        <dbReference type="EMBL" id="PYC20402.1"/>
    </source>
</evidence>
<proteinExistence type="predicted"/>
<feature type="chain" id="PRO_5016014637" evidence="1">
    <location>
        <begin position="21"/>
        <end position="245"/>
    </location>
</feature>
<dbReference type="EMBL" id="QJRX01000010">
    <property type="protein sequence ID" value="PYC20402.1"/>
    <property type="molecule type" value="Genomic_DNA"/>
</dbReference>
<organism evidence="2 3">
    <name type="scientific">Aquipseudomonas alcaligenes</name>
    <name type="common">Pseudomonas alcaligenes</name>
    <dbReference type="NCBI Taxonomy" id="43263"/>
    <lineage>
        <taxon>Bacteria</taxon>
        <taxon>Pseudomonadati</taxon>
        <taxon>Pseudomonadota</taxon>
        <taxon>Gammaproteobacteria</taxon>
        <taxon>Pseudomonadales</taxon>
        <taxon>Pseudomonadaceae</taxon>
        <taxon>Aquipseudomonas</taxon>
    </lineage>
</organism>
<dbReference type="RefSeq" id="WP_110683776.1">
    <property type="nucleotide sequence ID" value="NZ_QJRX01000010.1"/>
</dbReference>
<dbReference type="Gene3D" id="3.40.190.10">
    <property type="entry name" value="Periplasmic binding protein-like II"/>
    <property type="match status" value="2"/>
</dbReference>
<dbReference type="Proteomes" id="UP000248146">
    <property type="component" value="Unassembled WGS sequence"/>
</dbReference>
<feature type="signal peptide" evidence="1">
    <location>
        <begin position="1"/>
        <end position="20"/>
    </location>
</feature>
<evidence type="ECO:0000313" key="3">
    <source>
        <dbReference type="Proteomes" id="UP000248146"/>
    </source>
</evidence>
<name>A0A2V4KTF2_AQUAC</name>
<gene>
    <name evidence="2" type="ORF">DMO17_17570</name>
</gene>
<reference evidence="2 3" key="1">
    <citation type="submission" date="2018-06" db="EMBL/GenBank/DDBJ databases">
        <title>Pseudomonas diversity within urban Lake Michigan freshwaters.</title>
        <authorList>
            <person name="Batrich M."/>
            <person name="Hatzopoulos T."/>
            <person name="Putonti C."/>
        </authorList>
    </citation>
    <scope>NUCLEOTIDE SEQUENCE [LARGE SCALE GENOMIC DNA]</scope>
    <source>
        <strain evidence="2 3">MB-090714</strain>
    </source>
</reference>
<sequence>MRKTLLPVLLAWLCCAPTQAQQAPEPAISVGYYEFPPYSWTDEHGLPRGSILVLTERLLRHAGYRGQYRSLPNARLYAGLRDGSVQLWPGAGGKTELDGHTFEARNAIGEIKLALYARPGQPAPRIPDDLHGRGIILISGYSYWPAVNRLLADRSLELRLHRTSSHLSALEMLLRQRGDYLLDYQDPVRQASRTLGLAELPYTELQNLQLRLIASRSAAGSAELLEALDRAYEELRAAGEDLALD</sequence>
<dbReference type="AlphaFoldDB" id="A0A2V4KTF2"/>
<keyword evidence="1" id="KW-0732">Signal</keyword>
<protein>
    <submittedName>
        <fullName evidence="2">Bifunctional lytic transglycosylase/amino acid ABC transporter substrate-binding protein</fullName>
    </submittedName>
</protein>
<accession>A0A2V4KTF2</accession>
<dbReference type="OrthoDB" id="8481721at2"/>
<comment type="caution">
    <text evidence="2">The sequence shown here is derived from an EMBL/GenBank/DDBJ whole genome shotgun (WGS) entry which is preliminary data.</text>
</comment>
<dbReference type="SUPFAM" id="SSF53850">
    <property type="entry name" value="Periplasmic binding protein-like II"/>
    <property type="match status" value="1"/>
</dbReference>
<evidence type="ECO:0000256" key="1">
    <source>
        <dbReference type="SAM" id="SignalP"/>
    </source>
</evidence>